<dbReference type="SMART" id="SM00194">
    <property type="entry name" value="PTPc"/>
    <property type="match status" value="1"/>
</dbReference>
<dbReference type="PANTHER" id="PTHR19134:SF449">
    <property type="entry name" value="TYROSINE-PROTEIN PHOSPHATASE 1"/>
    <property type="match status" value="1"/>
</dbReference>
<evidence type="ECO:0000313" key="3">
    <source>
        <dbReference type="EMBL" id="KAK7493671.1"/>
    </source>
</evidence>
<dbReference type="AlphaFoldDB" id="A0ABD0L348"/>
<dbReference type="CDD" id="cd00047">
    <property type="entry name" value="PTPc"/>
    <property type="match status" value="1"/>
</dbReference>
<dbReference type="InterPro" id="IPR000242">
    <property type="entry name" value="PTP_cat"/>
</dbReference>
<dbReference type="InterPro" id="IPR029021">
    <property type="entry name" value="Prot-tyrosine_phosphatase-like"/>
</dbReference>
<feature type="non-terminal residue" evidence="3">
    <location>
        <position position="1"/>
    </location>
</feature>
<accession>A0ABD0L348</accession>
<dbReference type="Gene3D" id="3.90.190.10">
    <property type="entry name" value="Protein tyrosine phosphatase superfamily"/>
    <property type="match status" value="2"/>
</dbReference>
<reference evidence="3 4" key="1">
    <citation type="journal article" date="2023" name="Sci. Data">
        <title>Genome assembly of the Korean intertidal mud-creeper Batillaria attramentaria.</title>
        <authorList>
            <person name="Patra A.K."/>
            <person name="Ho P.T."/>
            <person name="Jun S."/>
            <person name="Lee S.J."/>
            <person name="Kim Y."/>
            <person name="Won Y.J."/>
        </authorList>
    </citation>
    <scope>NUCLEOTIDE SEQUENCE [LARGE SCALE GENOMIC DNA]</scope>
    <source>
        <strain evidence="3">Wonlab-2016</strain>
    </source>
</reference>
<protein>
    <submittedName>
        <fullName evidence="3">Uncharacterized protein</fullName>
    </submittedName>
</protein>
<dbReference type="InterPro" id="IPR003595">
    <property type="entry name" value="Tyr_Pase_cat"/>
</dbReference>
<gene>
    <name evidence="3" type="ORF">BaRGS_00015183</name>
</gene>
<dbReference type="Proteomes" id="UP001519460">
    <property type="component" value="Unassembled WGS sequence"/>
</dbReference>
<keyword evidence="4" id="KW-1185">Reference proteome</keyword>
<feature type="domain" description="Tyrosine-protein phosphatase" evidence="1">
    <location>
        <begin position="1"/>
        <end position="139"/>
    </location>
</feature>
<dbReference type="PANTHER" id="PTHR19134">
    <property type="entry name" value="RECEPTOR-TYPE TYROSINE-PROTEIN PHOSPHATASE"/>
    <property type="match status" value="1"/>
</dbReference>
<evidence type="ECO:0000313" key="4">
    <source>
        <dbReference type="Proteomes" id="UP001519460"/>
    </source>
</evidence>
<dbReference type="InterPro" id="IPR000387">
    <property type="entry name" value="Tyr_Pase_dom"/>
</dbReference>
<evidence type="ECO:0000259" key="1">
    <source>
        <dbReference type="PROSITE" id="PS50055"/>
    </source>
</evidence>
<evidence type="ECO:0000259" key="2">
    <source>
        <dbReference type="PROSITE" id="PS50056"/>
    </source>
</evidence>
<feature type="non-terminal residue" evidence="3">
    <location>
        <position position="190"/>
    </location>
</feature>
<dbReference type="SUPFAM" id="SSF52799">
    <property type="entry name" value="(Phosphotyrosine protein) phosphatases II"/>
    <property type="match status" value="1"/>
</dbReference>
<dbReference type="PROSITE" id="PS50056">
    <property type="entry name" value="TYR_PHOSPHATASE_2"/>
    <property type="match status" value="1"/>
</dbReference>
<comment type="caution">
    <text evidence="3">The sequence shown here is derived from an EMBL/GenBank/DDBJ whole genome shotgun (WGS) entry which is preliminary data.</text>
</comment>
<dbReference type="SMART" id="SM00404">
    <property type="entry name" value="PTPc_motif"/>
    <property type="match status" value="1"/>
</dbReference>
<dbReference type="Pfam" id="PF00102">
    <property type="entry name" value="Y_phosphatase"/>
    <property type="match status" value="2"/>
</dbReference>
<feature type="domain" description="Tyrosine specific protein phosphatases" evidence="2">
    <location>
        <begin position="79"/>
        <end position="130"/>
    </location>
</feature>
<sequence length="190" mass="21283">GLNSADEYIATQAPLPSTIPDFWKMVFQQRSGVIVMLADCVEDGRALHEDLTVTHFHLPGWWKDGGSLDPQELLNLICAGVGRTGMFIALYILTQVVERNNALTEVDVFSVVQSMMSCRPDIIQSEDQYIFIHEVLRVAIDSKLKQQSTVTTDMRCIAVKTYITLVTGVQRVSGGFPNRGYDRTIAWLDM</sequence>
<dbReference type="EMBL" id="JACVVK020000091">
    <property type="protein sequence ID" value="KAK7493671.1"/>
    <property type="molecule type" value="Genomic_DNA"/>
</dbReference>
<organism evidence="3 4">
    <name type="scientific">Batillaria attramentaria</name>
    <dbReference type="NCBI Taxonomy" id="370345"/>
    <lineage>
        <taxon>Eukaryota</taxon>
        <taxon>Metazoa</taxon>
        <taxon>Spiralia</taxon>
        <taxon>Lophotrochozoa</taxon>
        <taxon>Mollusca</taxon>
        <taxon>Gastropoda</taxon>
        <taxon>Caenogastropoda</taxon>
        <taxon>Sorbeoconcha</taxon>
        <taxon>Cerithioidea</taxon>
        <taxon>Batillariidae</taxon>
        <taxon>Batillaria</taxon>
    </lineage>
</organism>
<name>A0ABD0L348_9CAEN</name>
<proteinExistence type="predicted"/>
<dbReference type="PROSITE" id="PS50055">
    <property type="entry name" value="TYR_PHOSPHATASE_PTP"/>
    <property type="match status" value="1"/>
</dbReference>
<dbReference type="InterPro" id="IPR050348">
    <property type="entry name" value="Protein-Tyr_Phosphatase"/>
</dbReference>